<protein>
    <submittedName>
        <fullName evidence="4">Serine/arginine-rich splicing factor SR45a-like</fullName>
    </submittedName>
</protein>
<dbReference type="InterPro" id="IPR050441">
    <property type="entry name" value="RBM"/>
</dbReference>
<dbReference type="Gene3D" id="3.30.70.330">
    <property type="match status" value="1"/>
</dbReference>
<dbReference type="SUPFAM" id="SSF54928">
    <property type="entry name" value="RNA-binding domain, RBD"/>
    <property type="match status" value="1"/>
</dbReference>
<comment type="caution">
    <text evidence="4">The sequence shown here is derived from an EMBL/GenBank/DDBJ whole genome shotgun (WGS) entry which is preliminary data.</text>
</comment>
<dbReference type="GO" id="GO:0003723">
    <property type="term" value="F:RNA binding"/>
    <property type="evidence" value="ECO:0007669"/>
    <property type="project" value="UniProtKB-UniRule"/>
</dbReference>
<evidence type="ECO:0000313" key="4">
    <source>
        <dbReference type="EMBL" id="KAL1565801.1"/>
    </source>
</evidence>
<feature type="domain" description="RRM" evidence="3">
    <location>
        <begin position="20"/>
        <end position="94"/>
    </location>
</feature>
<evidence type="ECO:0000313" key="5">
    <source>
        <dbReference type="Proteomes" id="UP001567538"/>
    </source>
</evidence>
<dbReference type="InterPro" id="IPR035979">
    <property type="entry name" value="RBD_domain_sf"/>
</dbReference>
<proteinExistence type="predicted"/>
<dbReference type="Proteomes" id="UP001567538">
    <property type="component" value="Unassembled WGS sequence"/>
</dbReference>
<dbReference type="Pfam" id="PF00076">
    <property type="entry name" value="RRM_1"/>
    <property type="match status" value="1"/>
</dbReference>
<dbReference type="AlphaFoldDB" id="A0ABD1IAQ3"/>
<evidence type="ECO:0000259" key="3">
    <source>
        <dbReference type="PROSITE" id="PS50102"/>
    </source>
</evidence>
<dbReference type="PANTHER" id="PTHR48034">
    <property type="entry name" value="TRANSFORMER-2 SEX-DETERMINING PROTEIN-RELATED"/>
    <property type="match status" value="1"/>
</dbReference>
<feature type="region of interest" description="Disordered" evidence="2">
    <location>
        <begin position="1"/>
        <end position="42"/>
    </location>
</feature>
<keyword evidence="1" id="KW-0694">RNA-binding</keyword>
<feature type="region of interest" description="Disordered" evidence="2">
    <location>
        <begin position="128"/>
        <end position="154"/>
    </location>
</feature>
<dbReference type="InterPro" id="IPR012677">
    <property type="entry name" value="Nucleotide-bd_a/b_plait_sf"/>
</dbReference>
<feature type="compositionally biased region" description="Low complexity" evidence="2">
    <location>
        <begin position="1"/>
        <end position="22"/>
    </location>
</feature>
<feature type="compositionally biased region" description="Low complexity" evidence="2">
    <location>
        <begin position="128"/>
        <end position="142"/>
    </location>
</feature>
<name>A0ABD1IAQ3_SALDI</name>
<dbReference type="EMBL" id="JBEAFC010000002">
    <property type="protein sequence ID" value="KAL1565801.1"/>
    <property type="molecule type" value="Genomic_DNA"/>
</dbReference>
<dbReference type="InterPro" id="IPR000504">
    <property type="entry name" value="RRM_dom"/>
</dbReference>
<accession>A0ABD1IAQ3</accession>
<dbReference type="PROSITE" id="PS50102">
    <property type="entry name" value="RRM"/>
    <property type="match status" value="1"/>
</dbReference>
<evidence type="ECO:0000256" key="2">
    <source>
        <dbReference type="SAM" id="MobiDB-lite"/>
    </source>
</evidence>
<organism evidence="4 5">
    <name type="scientific">Salvia divinorum</name>
    <name type="common">Maria pastora</name>
    <name type="synonym">Diviner's sage</name>
    <dbReference type="NCBI Taxonomy" id="28513"/>
    <lineage>
        <taxon>Eukaryota</taxon>
        <taxon>Viridiplantae</taxon>
        <taxon>Streptophyta</taxon>
        <taxon>Embryophyta</taxon>
        <taxon>Tracheophyta</taxon>
        <taxon>Spermatophyta</taxon>
        <taxon>Magnoliopsida</taxon>
        <taxon>eudicotyledons</taxon>
        <taxon>Gunneridae</taxon>
        <taxon>Pentapetalae</taxon>
        <taxon>asterids</taxon>
        <taxon>lamiids</taxon>
        <taxon>Lamiales</taxon>
        <taxon>Lamiaceae</taxon>
        <taxon>Nepetoideae</taxon>
        <taxon>Mentheae</taxon>
        <taxon>Salviinae</taxon>
        <taxon>Salvia</taxon>
        <taxon>Salvia subgen. Calosphace</taxon>
    </lineage>
</organism>
<evidence type="ECO:0000256" key="1">
    <source>
        <dbReference type="PROSITE-ProRule" id="PRU00176"/>
    </source>
</evidence>
<keyword evidence="5" id="KW-1185">Reference proteome</keyword>
<reference evidence="4 5" key="1">
    <citation type="submission" date="2024-06" db="EMBL/GenBank/DDBJ databases">
        <title>A chromosome level genome sequence of Diviner's sage (Salvia divinorum).</title>
        <authorList>
            <person name="Ford S.A."/>
            <person name="Ro D.-K."/>
            <person name="Ness R.W."/>
            <person name="Phillips M.A."/>
        </authorList>
    </citation>
    <scope>NUCLEOTIDE SEQUENCE [LARGE SCALE GENOMIC DNA]</scope>
    <source>
        <strain evidence="4">SAF-2024a</strain>
        <tissue evidence="4">Leaf</tissue>
    </source>
</reference>
<gene>
    <name evidence="4" type="ORF">AAHA92_01483</name>
</gene>
<sequence>MSYSSRSSYRSPSPYYKCRSSSVSRPLTPSRNRSRSYDSNLEKHFPTEGKIEEVHIVVDPQTRESHGFGFVTMPSLKEAELCIKYLDRSVLEGRVYICGEEKARRQRGRTPNPGRYLGLKTVHECRCSPSDSSYSRSRLPRYSSDKNRSCSRYQSISPPMYRRSYSSSVSRLFHGEAIPGVPVHLRLPQVSSRSV</sequence>